<dbReference type="Gene3D" id="3.90.226.10">
    <property type="entry name" value="2-enoyl-CoA Hydratase, Chain A, domain 1"/>
    <property type="match status" value="1"/>
</dbReference>
<keyword evidence="4" id="KW-1185">Reference proteome</keyword>
<dbReference type="EMBL" id="BMYF01000017">
    <property type="protein sequence ID" value="GHB44232.1"/>
    <property type="molecule type" value="Genomic_DNA"/>
</dbReference>
<comment type="caution">
    <text evidence="3">The sequence shown here is derived from an EMBL/GenBank/DDBJ whole genome shotgun (WGS) entry which is preliminary data.</text>
</comment>
<dbReference type="AlphaFoldDB" id="A0A8J3G6E6"/>
<dbReference type="InterPro" id="IPR018376">
    <property type="entry name" value="Enoyl-CoA_hyd/isom_CS"/>
</dbReference>
<dbReference type="InterPro" id="IPR001753">
    <property type="entry name" value="Enoyl-CoA_hydra/iso"/>
</dbReference>
<dbReference type="Proteomes" id="UP000642809">
    <property type="component" value="Unassembled WGS sequence"/>
</dbReference>
<name>A0A8J3G6E6_9BACT</name>
<dbReference type="InterPro" id="IPR051683">
    <property type="entry name" value="Enoyl-CoA_Hydratase/Isomerase"/>
</dbReference>
<evidence type="ECO:0000313" key="3">
    <source>
        <dbReference type="EMBL" id="GHB44232.1"/>
    </source>
</evidence>
<reference evidence="3" key="2">
    <citation type="submission" date="2020-09" db="EMBL/GenBank/DDBJ databases">
        <authorList>
            <person name="Sun Q."/>
            <person name="Kim S."/>
        </authorList>
    </citation>
    <scope>NUCLEOTIDE SEQUENCE</scope>
    <source>
        <strain evidence="3">KCTC 23224</strain>
    </source>
</reference>
<dbReference type="PANTHER" id="PTHR42964:SF1">
    <property type="entry name" value="POLYKETIDE BIOSYNTHESIS ENOYL-COA HYDRATASE PKSH-RELATED"/>
    <property type="match status" value="1"/>
</dbReference>
<proteinExistence type="inferred from homology"/>
<reference evidence="3" key="1">
    <citation type="journal article" date="2014" name="Int. J. Syst. Evol. Microbiol.">
        <title>Complete genome sequence of Corynebacterium casei LMG S-19264T (=DSM 44701T), isolated from a smear-ripened cheese.</title>
        <authorList>
            <consortium name="US DOE Joint Genome Institute (JGI-PGF)"/>
            <person name="Walter F."/>
            <person name="Albersmeier A."/>
            <person name="Kalinowski J."/>
            <person name="Ruckert C."/>
        </authorList>
    </citation>
    <scope>NUCLEOTIDE SEQUENCE</scope>
    <source>
        <strain evidence="3">KCTC 23224</strain>
    </source>
</reference>
<dbReference type="InterPro" id="IPR029045">
    <property type="entry name" value="ClpP/crotonase-like_dom_sf"/>
</dbReference>
<evidence type="ECO:0000313" key="4">
    <source>
        <dbReference type="Proteomes" id="UP000642809"/>
    </source>
</evidence>
<dbReference type="Pfam" id="PF00378">
    <property type="entry name" value="ECH_1"/>
    <property type="match status" value="1"/>
</dbReference>
<organism evidence="3 4">
    <name type="scientific">Mongoliitalea lutea</name>
    <dbReference type="NCBI Taxonomy" id="849756"/>
    <lineage>
        <taxon>Bacteria</taxon>
        <taxon>Pseudomonadati</taxon>
        <taxon>Bacteroidota</taxon>
        <taxon>Cytophagia</taxon>
        <taxon>Cytophagales</taxon>
        <taxon>Cyclobacteriaceae</taxon>
        <taxon>Mongoliitalea</taxon>
    </lineage>
</organism>
<protein>
    <submittedName>
        <fullName evidence="3">Enoyl-CoA hydratase</fullName>
    </submittedName>
</protein>
<dbReference type="CDD" id="cd06558">
    <property type="entry name" value="crotonase-like"/>
    <property type="match status" value="1"/>
</dbReference>
<dbReference type="PROSITE" id="PS00166">
    <property type="entry name" value="ENOYL_COA_HYDRATASE"/>
    <property type="match status" value="1"/>
</dbReference>
<comment type="similarity">
    <text evidence="1 2">Belongs to the enoyl-CoA hydratase/isomerase family.</text>
</comment>
<gene>
    <name evidence="3" type="ORF">GCM10008106_26550</name>
</gene>
<dbReference type="SUPFAM" id="SSF52096">
    <property type="entry name" value="ClpP/crotonase"/>
    <property type="match status" value="1"/>
</dbReference>
<dbReference type="PANTHER" id="PTHR42964">
    <property type="entry name" value="ENOYL-COA HYDRATASE"/>
    <property type="match status" value="1"/>
</dbReference>
<accession>A0A8J3G6E6</accession>
<dbReference type="GO" id="GO:0003824">
    <property type="term" value="F:catalytic activity"/>
    <property type="evidence" value="ECO:0007669"/>
    <property type="project" value="InterPro"/>
</dbReference>
<evidence type="ECO:0000256" key="2">
    <source>
        <dbReference type="RuleBase" id="RU003707"/>
    </source>
</evidence>
<evidence type="ECO:0000256" key="1">
    <source>
        <dbReference type="ARBA" id="ARBA00005254"/>
    </source>
</evidence>
<sequence>MKNMNQPILTQVQDRIGTIILNRADKRNALNSEMVEEIKIALSSFSTNPDVKVVIIKAEGPAFCAGADLGYLQQLQSNTYDENLEDSRNLKDLFYQIYTFPKVVIAQIQGHALAGGCGLATVCDFSFAVEEAKFGYTEVKIGFIPAIVKVFLLRKIGEGKAKQLLLDGDLITAQEAKEMGLINWVVKSDELEEKVNSYAQKLIRQNSGQSMRLTKEMIALVQEKSLVDGLDYAAQMNARARGTEDCQKGIAAFLNKEKLTW</sequence>